<protein>
    <submittedName>
        <fullName evidence="1">Uncharacterized protein</fullName>
    </submittedName>
</protein>
<dbReference type="Proteomes" id="UP001596514">
    <property type="component" value="Unassembled WGS sequence"/>
</dbReference>
<gene>
    <name evidence="1" type="ORF">ACFQVD_07750</name>
</gene>
<dbReference type="RefSeq" id="WP_343965410.1">
    <property type="nucleotide sequence ID" value="NZ_BAAAGK010000029.1"/>
</dbReference>
<proteinExistence type="predicted"/>
<reference evidence="2" key="1">
    <citation type="journal article" date="2019" name="Int. J. Syst. Evol. Microbiol.">
        <title>The Global Catalogue of Microorganisms (GCM) 10K type strain sequencing project: providing services to taxonomists for standard genome sequencing and annotation.</title>
        <authorList>
            <consortium name="The Broad Institute Genomics Platform"/>
            <consortium name="The Broad Institute Genome Sequencing Center for Infectious Disease"/>
            <person name="Wu L."/>
            <person name="Ma J."/>
        </authorList>
    </citation>
    <scope>NUCLEOTIDE SEQUENCE [LARGE SCALE GENOMIC DNA]</scope>
    <source>
        <strain evidence="2">JCM 10083</strain>
    </source>
</reference>
<evidence type="ECO:0000313" key="2">
    <source>
        <dbReference type="Proteomes" id="UP001596514"/>
    </source>
</evidence>
<accession>A0ABW2SVH1</accession>
<sequence length="46" mass="5019">MRLTIDVQRTATGHIAGTVEAEGAEPPLPFHGVIELVTLLENHLDR</sequence>
<dbReference type="EMBL" id="JBHTEE010000001">
    <property type="protein sequence ID" value="MFC7599998.1"/>
    <property type="molecule type" value="Genomic_DNA"/>
</dbReference>
<name>A0ABW2SVH1_9ACTN</name>
<comment type="caution">
    <text evidence="1">The sequence shown here is derived from an EMBL/GenBank/DDBJ whole genome shotgun (WGS) entry which is preliminary data.</text>
</comment>
<evidence type="ECO:0000313" key="1">
    <source>
        <dbReference type="EMBL" id="MFC7599998.1"/>
    </source>
</evidence>
<keyword evidence="2" id="KW-1185">Reference proteome</keyword>
<organism evidence="1 2">
    <name type="scientific">Streptosporangium amethystogenes subsp. fukuiense</name>
    <dbReference type="NCBI Taxonomy" id="698418"/>
    <lineage>
        <taxon>Bacteria</taxon>
        <taxon>Bacillati</taxon>
        <taxon>Actinomycetota</taxon>
        <taxon>Actinomycetes</taxon>
        <taxon>Streptosporangiales</taxon>
        <taxon>Streptosporangiaceae</taxon>
        <taxon>Streptosporangium</taxon>
    </lineage>
</organism>